<comment type="caution">
    <text evidence="2">The sequence shown here is derived from an EMBL/GenBank/DDBJ whole genome shotgun (WGS) entry which is preliminary data.</text>
</comment>
<protein>
    <submittedName>
        <fullName evidence="2">Uncharacterized protein</fullName>
    </submittedName>
</protein>
<accession>A0A133S0S0</accession>
<keyword evidence="1" id="KW-0472">Membrane</keyword>
<sequence>MLPLKSHHLMAFKKHLKKGIAKLQYLFLRLFYLVLVSIDDTTLCTVLLHFIIKGLSPVQYRTKSFQ</sequence>
<feature type="transmembrane region" description="Helical" evidence="1">
    <location>
        <begin position="26"/>
        <end position="52"/>
    </location>
</feature>
<proteinExistence type="predicted"/>
<dbReference type="Proteomes" id="UP000070065">
    <property type="component" value="Unassembled WGS sequence"/>
</dbReference>
<organism evidence="2 3">
    <name type="scientific">Streptococcus mitis</name>
    <dbReference type="NCBI Taxonomy" id="28037"/>
    <lineage>
        <taxon>Bacteria</taxon>
        <taxon>Bacillati</taxon>
        <taxon>Bacillota</taxon>
        <taxon>Bacilli</taxon>
        <taxon>Lactobacillales</taxon>
        <taxon>Streptococcaceae</taxon>
        <taxon>Streptococcus</taxon>
        <taxon>Streptococcus mitis group</taxon>
    </lineage>
</organism>
<evidence type="ECO:0000256" key="1">
    <source>
        <dbReference type="SAM" id="Phobius"/>
    </source>
</evidence>
<gene>
    <name evidence="2" type="ORF">HMPREF3228_00560</name>
</gene>
<evidence type="ECO:0000313" key="2">
    <source>
        <dbReference type="EMBL" id="KXA61752.1"/>
    </source>
</evidence>
<evidence type="ECO:0000313" key="3">
    <source>
        <dbReference type="Proteomes" id="UP000070065"/>
    </source>
</evidence>
<name>A0A133S0S0_STRMT</name>
<reference evidence="2 3" key="1">
    <citation type="submission" date="2016-01" db="EMBL/GenBank/DDBJ databases">
        <authorList>
            <person name="Oliw E.H."/>
        </authorList>
    </citation>
    <scope>NUCLEOTIDE SEQUENCE [LARGE SCALE GENOMIC DNA]</scope>
    <source>
        <strain evidence="2 3">CMW7705B</strain>
    </source>
</reference>
<dbReference type="PATRIC" id="fig|28037.231.peg.557"/>
<keyword evidence="1" id="KW-1133">Transmembrane helix</keyword>
<dbReference type="EMBL" id="LRQR01000039">
    <property type="protein sequence ID" value="KXA61752.1"/>
    <property type="molecule type" value="Genomic_DNA"/>
</dbReference>
<keyword evidence="1" id="KW-0812">Transmembrane</keyword>
<dbReference type="AlphaFoldDB" id="A0A133S0S0"/>